<protein>
    <recommendedName>
        <fullName evidence="3">39S ribosomal protein L51, mitochondrial</fullName>
    </recommendedName>
</protein>
<comment type="caution">
    <text evidence="1">The sequence shown here is derived from an EMBL/GenBank/DDBJ whole genome shotgun (WGS) entry which is preliminary data.</text>
</comment>
<dbReference type="PANTHER" id="PTHR15889:SF2">
    <property type="entry name" value="LARGE RIBOSOMAL SUBUNIT PROTEIN ML37"/>
    <property type="match status" value="1"/>
</dbReference>
<proteinExistence type="predicted"/>
<dbReference type="Proteomes" id="UP001345963">
    <property type="component" value="Unassembled WGS sequence"/>
</dbReference>
<reference evidence="1 2" key="1">
    <citation type="submission" date="2021-07" db="EMBL/GenBank/DDBJ databases">
        <authorList>
            <person name="Palmer J.M."/>
        </authorList>
    </citation>
    <scope>NUCLEOTIDE SEQUENCE [LARGE SCALE GENOMIC DNA]</scope>
    <source>
        <strain evidence="1 2">AT_MEX2019</strain>
        <tissue evidence="1">Muscle</tissue>
    </source>
</reference>
<dbReference type="EMBL" id="JAHUTI010071203">
    <property type="protein sequence ID" value="MED6255508.1"/>
    <property type="molecule type" value="Genomic_DNA"/>
</dbReference>
<gene>
    <name evidence="1" type="ORF">ATANTOWER_010737</name>
</gene>
<sequence length="189" mass="21668">MFPEATRSLKAAVPLFPPNVFLNASKLSAHGGPSSLQIRRNIRVSHRLAAKVAPPMKPMEKVEIPGLEVVTYGERMHYVPGLAKPVYPPWERSYKDPRYYRSPPAQEMPLYKNKQCYVFNQRTSVLEGVRQAAWLTKTYVIPGLPPHLIALGATPENQLPNQDERVQNAIKHARFWDTTEPRPRKEKYR</sequence>
<dbReference type="PANTHER" id="PTHR15889">
    <property type="entry name" value="MITOCHONDRIAL RIBOSOMAL PROTEIN L37"/>
    <property type="match status" value="1"/>
</dbReference>
<evidence type="ECO:0000313" key="2">
    <source>
        <dbReference type="Proteomes" id="UP001345963"/>
    </source>
</evidence>
<evidence type="ECO:0000313" key="1">
    <source>
        <dbReference type="EMBL" id="MED6255508.1"/>
    </source>
</evidence>
<evidence type="ECO:0008006" key="3">
    <source>
        <dbReference type="Google" id="ProtNLM"/>
    </source>
</evidence>
<keyword evidence="2" id="KW-1185">Reference proteome</keyword>
<name>A0ABU7C166_9TELE</name>
<organism evidence="1 2">
    <name type="scientific">Ataeniobius toweri</name>
    <dbReference type="NCBI Taxonomy" id="208326"/>
    <lineage>
        <taxon>Eukaryota</taxon>
        <taxon>Metazoa</taxon>
        <taxon>Chordata</taxon>
        <taxon>Craniata</taxon>
        <taxon>Vertebrata</taxon>
        <taxon>Euteleostomi</taxon>
        <taxon>Actinopterygii</taxon>
        <taxon>Neopterygii</taxon>
        <taxon>Teleostei</taxon>
        <taxon>Neoteleostei</taxon>
        <taxon>Acanthomorphata</taxon>
        <taxon>Ovalentaria</taxon>
        <taxon>Atherinomorphae</taxon>
        <taxon>Cyprinodontiformes</taxon>
        <taxon>Goodeidae</taxon>
        <taxon>Ataeniobius</taxon>
    </lineage>
</organism>
<dbReference type="InterPro" id="IPR052482">
    <property type="entry name" value="mtLSU_mL37"/>
</dbReference>
<accession>A0ABU7C166</accession>